<reference evidence="7 8" key="1">
    <citation type="submission" date="2015-04" db="EMBL/GenBank/DDBJ databases">
        <authorList>
            <person name="Syromyatnikov M.Y."/>
            <person name="Popov V.N."/>
        </authorList>
    </citation>
    <scope>NUCLEOTIDE SEQUENCE [LARGE SCALE GENOMIC DNA]</scope>
    <source>
        <strain evidence="7 8">CECT 5292</strain>
    </source>
</reference>
<dbReference type="GO" id="GO:0009424">
    <property type="term" value="C:bacterial-type flagellum hook"/>
    <property type="evidence" value="ECO:0007669"/>
    <property type="project" value="InterPro"/>
</dbReference>
<dbReference type="PANTHER" id="PTHR42792:SF1">
    <property type="entry name" value="FLAGELLAR HOOK-ASSOCIATED PROTEIN 3"/>
    <property type="match status" value="1"/>
</dbReference>
<dbReference type="PANTHER" id="PTHR42792">
    <property type="entry name" value="FLAGELLIN"/>
    <property type="match status" value="1"/>
</dbReference>
<dbReference type="Pfam" id="PF00700">
    <property type="entry name" value="Flagellin_C"/>
    <property type="match status" value="1"/>
</dbReference>
<dbReference type="GO" id="GO:0071973">
    <property type="term" value="P:bacterial-type flagellum-dependent cell motility"/>
    <property type="evidence" value="ECO:0007669"/>
    <property type="project" value="InterPro"/>
</dbReference>
<evidence type="ECO:0000256" key="1">
    <source>
        <dbReference type="ARBA" id="ARBA00004365"/>
    </source>
</evidence>
<keyword evidence="4" id="KW-0975">Bacterial flagellum</keyword>
<evidence type="ECO:0000259" key="6">
    <source>
        <dbReference type="Pfam" id="PF00700"/>
    </source>
</evidence>
<dbReference type="Proteomes" id="UP000048949">
    <property type="component" value="Unassembled WGS sequence"/>
</dbReference>
<dbReference type="SUPFAM" id="SSF64518">
    <property type="entry name" value="Phase 1 flagellin"/>
    <property type="match status" value="1"/>
</dbReference>
<organism evidence="7 8">
    <name type="scientific">Nereida ignava</name>
    <dbReference type="NCBI Taxonomy" id="282199"/>
    <lineage>
        <taxon>Bacteria</taxon>
        <taxon>Pseudomonadati</taxon>
        <taxon>Pseudomonadota</taxon>
        <taxon>Alphaproteobacteria</taxon>
        <taxon>Rhodobacterales</taxon>
        <taxon>Roseobacteraceae</taxon>
        <taxon>Nereida</taxon>
    </lineage>
</organism>
<protein>
    <submittedName>
        <fullName evidence="7">Hook-filament junction protein</fullName>
    </submittedName>
</protein>
<sequence length="429" mass="46436">MTISTKMFNEQTIANLGRLSEKLGGLQDQVASGKKDIKPSVDPVATSKLSAANELEASLGRFRGNMNRIETRLSETDVALEQVQNVMIRLKELSIMANSDTFNDQDRLSVQKEVLQHKEFLFGLANSKDAQGQALFGGFRTNSHPFEMNLAGDVSYAGDEGIHSLPVSESQSVATSVDGASTFMRIQTEQGPKSVFEIVSEFATSLEVMADRETSFNVSSPDGVHLSFDIGREPTPQSLLIEGPLGKAEVRTELVSGVMRPLVEDINAVSAQTGVQARYGEDGNSVILSNDDGEPFTISRFQTDDVAGAQRHPSSQISVQQVFQGRLLPEVTTLVDADNDLSVSIGGLESALEHMAMSRAQVGAFATTAEMQSDMLAKQETMIAETISGIEDADLTAIVTELQSLIVNRDALRQVFAKVGQQSLFDLIR</sequence>
<evidence type="ECO:0000259" key="5">
    <source>
        <dbReference type="Pfam" id="PF00669"/>
    </source>
</evidence>
<evidence type="ECO:0000256" key="3">
    <source>
        <dbReference type="ARBA" id="ARBA00005709"/>
    </source>
</evidence>
<dbReference type="Gene3D" id="1.20.1330.10">
    <property type="entry name" value="f41 fragment of flagellin, N-terminal domain"/>
    <property type="match status" value="2"/>
</dbReference>
<dbReference type="InterPro" id="IPR001029">
    <property type="entry name" value="Flagellin_N"/>
</dbReference>
<comment type="similarity">
    <text evidence="3">Belongs to the bacterial flagellin family.</text>
</comment>
<evidence type="ECO:0000256" key="2">
    <source>
        <dbReference type="ARBA" id="ARBA00004613"/>
    </source>
</evidence>
<dbReference type="InterPro" id="IPR013384">
    <property type="entry name" value="Flagell_FlgL"/>
</dbReference>
<keyword evidence="8" id="KW-1185">Reference proteome</keyword>
<accession>A0A0U1NN33</accession>
<evidence type="ECO:0000256" key="4">
    <source>
        <dbReference type="ARBA" id="ARBA00023143"/>
    </source>
</evidence>
<dbReference type="AlphaFoldDB" id="A0A0U1NN33"/>
<comment type="subcellular location">
    <subcellularLocation>
        <location evidence="1">Bacterial flagellum</location>
    </subcellularLocation>
    <subcellularLocation>
        <location evidence="2">Secreted</location>
    </subcellularLocation>
</comment>
<dbReference type="InterPro" id="IPR001492">
    <property type="entry name" value="Flagellin"/>
</dbReference>
<dbReference type="RefSeq" id="WP_048599556.1">
    <property type="nucleotide sequence ID" value="NZ_CVPC01000013.1"/>
</dbReference>
<dbReference type="Pfam" id="PF00669">
    <property type="entry name" value="Flagellin_N"/>
    <property type="match status" value="1"/>
</dbReference>
<dbReference type="InterPro" id="IPR046358">
    <property type="entry name" value="Flagellin_C"/>
</dbReference>
<proteinExistence type="inferred from homology"/>
<evidence type="ECO:0000313" key="8">
    <source>
        <dbReference type="Proteomes" id="UP000048949"/>
    </source>
</evidence>
<dbReference type="OrthoDB" id="7835373at2"/>
<dbReference type="GO" id="GO:0005198">
    <property type="term" value="F:structural molecule activity"/>
    <property type="evidence" value="ECO:0007669"/>
    <property type="project" value="InterPro"/>
</dbReference>
<name>A0A0U1NN33_9RHOB</name>
<dbReference type="GO" id="GO:0005576">
    <property type="term" value="C:extracellular region"/>
    <property type="evidence" value="ECO:0007669"/>
    <property type="project" value="UniProtKB-SubCell"/>
</dbReference>
<dbReference type="STRING" id="282199.GCA_001049735_02197"/>
<gene>
    <name evidence="7" type="primary">flgL</name>
    <name evidence="7" type="ORF">NIG5292_02198</name>
</gene>
<evidence type="ECO:0000313" key="7">
    <source>
        <dbReference type="EMBL" id="CRK76141.1"/>
    </source>
</evidence>
<feature type="domain" description="Flagellin N-terminal" evidence="5">
    <location>
        <begin position="3"/>
        <end position="139"/>
    </location>
</feature>
<feature type="domain" description="Flagellin C-terminal" evidence="6">
    <location>
        <begin position="346"/>
        <end position="427"/>
    </location>
</feature>
<dbReference type="EMBL" id="CVQV01000013">
    <property type="protein sequence ID" value="CRK76141.1"/>
    <property type="molecule type" value="Genomic_DNA"/>
</dbReference>
<dbReference type="NCBIfam" id="TIGR02550">
    <property type="entry name" value="flagell_flgL"/>
    <property type="match status" value="1"/>
</dbReference>